<evidence type="ECO:0000256" key="1">
    <source>
        <dbReference type="SAM" id="MobiDB-lite"/>
    </source>
</evidence>
<reference evidence="2" key="2">
    <citation type="submission" date="2020-09" db="EMBL/GenBank/DDBJ databases">
        <authorList>
            <person name="Sun Q."/>
            <person name="Zhou Y."/>
        </authorList>
    </citation>
    <scope>NUCLEOTIDE SEQUENCE</scope>
    <source>
        <strain evidence="2">CGMCC 1.6293</strain>
    </source>
</reference>
<evidence type="ECO:0000313" key="3">
    <source>
        <dbReference type="Proteomes" id="UP000649829"/>
    </source>
</evidence>
<reference evidence="2" key="1">
    <citation type="journal article" date="2014" name="Int. J. Syst. Evol. Microbiol.">
        <title>Complete genome sequence of Corynebacterium casei LMG S-19264T (=DSM 44701T), isolated from a smear-ripened cheese.</title>
        <authorList>
            <consortium name="US DOE Joint Genome Institute (JGI-PGF)"/>
            <person name="Walter F."/>
            <person name="Albersmeier A."/>
            <person name="Kalinowski J."/>
            <person name="Ruckert C."/>
        </authorList>
    </citation>
    <scope>NUCLEOTIDE SEQUENCE</scope>
    <source>
        <strain evidence="2">CGMCC 1.6293</strain>
    </source>
</reference>
<dbReference type="Proteomes" id="UP000649829">
    <property type="component" value="Unassembled WGS sequence"/>
</dbReference>
<protein>
    <submittedName>
        <fullName evidence="2">Uncharacterized protein</fullName>
    </submittedName>
</protein>
<dbReference type="AlphaFoldDB" id="A0A917WHS7"/>
<name>A0A917WHS7_9RHOB</name>
<gene>
    <name evidence="2" type="ORF">GCM10011534_28650</name>
</gene>
<dbReference type="EMBL" id="BMLF01000002">
    <property type="protein sequence ID" value="GGM05145.1"/>
    <property type="molecule type" value="Genomic_DNA"/>
</dbReference>
<proteinExistence type="predicted"/>
<evidence type="ECO:0000313" key="2">
    <source>
        <dbReference type="EMBL" id="GGM05145.1"/>
    </source>
</evidence>
<comment type="caution">
    <text evidence="2">The sequence shown here is derived from an EMBL/GenBank/DDBJ whole genome shotgun (WGS) entry which is preliminary data.</text>
</comment>
<accession>A0A917WHS7</accession>
<feature type="region of interest" description="Disordered" evidence="1">
    <location>
        <begin position="1"/>
        <end position="76"/>
    </location>
</feature>
<organism evidence="2 3">
    <name type="scientific">Pseudooceanicola nanhaiensis</name>
    <dbReference type="NCBI Taxonomy" id="375761"/>
    <lineage>
        <taxon>Bacteria</taxon>
        <taxon>Pseudomonadati</taxon>
        <taxon>Pseudomonadota</taxon>
        <taxon>Alphaproteobacteria</taxon>
        <taxon>Rhodobacterales</taxon>
        <taxon>Paracoccaceae</taxon>
        <taxon>Pseudooceanicola</taxon>
    </lineage>
</organism>
<sequence length="76" mass="8089">MGGRQDRGRNIGKADALDGTPSPVTPGQLARGNQCAGEPLAQEPRPARDQNPAHARTPGKLSFITPLLSLEKHTHE</sequence>
<keyword evidence="3" id="KW-1185">Reference proteome</keyword>